<name>A0ABD3DHM6_9LAMI</name>
<keyword evidence="2" id="KW-1133">Transmembrane helix</keyword>
<feature type="region of interest" description="Disordered" evidence="1">
    <location>
        <begin position="1"/>
        <end position="31"/>
    </location>
</feature>
<feature type="compositionally biased region" description="Basic and acidic residues" evidence="1">
    <location>
        <begin position="16"/>
        <end position="31"/>
    </location>
</feature>
<dbReference type="EMBL" id="JAVIJP010000016">
    <property type="protein sequence ID" value="KAL3641810.1"/>
    <property type="molecule type" value="Genomic_DNA"/>
</dbReference>
<protein>
    <submittedName>
        <fullName evidence="3">Uncharacterized protein</fullName>
    </submittedName>
</protein>
<reference evidence="4" key="1">
    <citation type="journal article" date="2024" name="IScience">
        <title>Strigolactones Initiate the Formation of Haustorium-like Structures in Castilleja.</title>
        <authorList>
            <person name="Buerger M."/>
            <person name="Peterson D."/>
            <person name="Chory J."/>
        </authorList>
    </citation>
    <scope>NUCLEOTIDE SEQUENCE [LARGE SCALE GENOMIC DNA]</scope>
</reference>
<feature type="transmembrane region" description="Helical" evidence="2">
    <location>
        <begin position="44"/>
        <end position="65"/>
    </location>
</feature>
<organism evidence="3 4">
    <name type="scientific">Castilleja foliolosa</name>
    <dbReference type="NCBI Taxonomy" id="1961234"/>
    <lineage>
        <taxon>Eukaryota</taxon>
        <taxon>Viridiplantae</taxon>
        <taxon>Streptophyta</taxon>
        <taxon>Embryophyta</taxon>
        <taxon>Tracheophyta</taxon>
        <taxon>Spermatophyta</taxon>
        <taxon>Magnoliopsida</taxon>
        <taxon>eudicotyledons</taxon>
        <taxon>Gunneridae</taxon>
        <taxon>Pentapetalae</taxon>
        <taxon>asterids</taxon>
        <taxon>lamiids</taxon>
        <taxon>Lamiales</taxon>
        <taxon>Orobanchaceae</taxon>
        <taxon>Pedicularideae</taxon>
        <taxon>Castillejinae</taxon>
        <taxon>Castilleja</taxon>
    </lineage>
</organism>
<keyword evidence="4" id="KW-1185">Reference proteome</keyword>
<comment type="caution">
    <text evidence="3">The sequence shown here is derived from an EMBL/GenBank/DDBJ whole genome shotgun (WGS) entry which is preliminary data.</text>
</comment>
<evidence type="ECO:0000313" key="3">
    <source>
        <dbReference type="EMBL" id="KAL3641810.1"/>
    </source>
</evidence>
<evidence type="ECO:0000256" key="2">
    <source>
        <dbReference type="SAM" id="Phobius"/>
    </source>
</evidence>
<keyword evidence="2" id="KW-0472">Membrane</keyword>
<keyword evidence="2" id="KW-0812">Transmembrane</keyword>
<evidence type="ECO:0000256" key="1">
    <source>
        <dbReference type="SAM" id="MobiDB-lite"/>
    </source>
</evidence>
<accession>A0ABD3DHM6</accession>
<dbReference type="Proteomes" id="UP001632038">
    <property type="component" value="Unassembled WGS sequence"/>
</dbReference>
<evidence type="ECO:0000313" key="4">
    <source>
        <dbReference type="Proteomes" id="UP001632038"/>
    </source>
</evidence>
<sequence>MAAPRSVVVDTGSWMLDRDEEKNTESPSEKKLKSDKFPLSRWEFAAVLGVFSVFSTGLLCIYLTMPAAEYEMLKLPRNLTDL</sequence>
<dbReference type="AlphaFoldDB" id="A0ABD3DHM6"/>
<gene>
    <name evidence="3" type="ORF">CASFOL_012625</name>
</gene>
<proteinExistence type="predicted"/>